<reference evidence="2" key="1">
    <citation type="journal article" date="2022" name="Mol. Ecol. Resour.">
        <title>The genomes of chicory, endive, great burdock and yacon provide insights into Asteraceae palaeo-polyploidization history and plant inulin production.</title>
        <authorList>
            <person name="Fan W."/>
            <person name="Wang S."/>
            <person name="Wang H."/>
            <person name="Wang A."/>
            <person name="Jiang F."/>
            <person name="Liu H."/>
            <person name="Zhao H."/>
            <person name="Xu D."/>
            <person name="Zhang Y."/>
        </authorList>
    </citation>
    <scope>NUCLEOTIDE SEQUENCE [LARGE SCALE GENOMIC DNA]</scope>
    <source>
        <strain evidence="2">cv. Punajuju</strain>
    </source>
</reference>
<proteinExistence type="predicted"/>
<gene>
    <name evidence="1" type="ORF">L2E82_22829</name>
</gene>
<sequence>MSSELPTEPVISLICERLVGDLAYAITSSLLAINVVNTNASISRNVKVLSVRFVEYNTAASPAKISFRVSKTTHGFNKWNASTGSHTGKALRQHRGRWKTSFNGRNQGDLGLNAFDVDEIKSFPPSSFPLSSEPLICERYVGDLAYATTSSLSAIYADNTTICRHVKDLSVRSVEANTTATKYFSLSFTLPPPVFLSL</sequence>
<dbReference type="Proteomes" id="UP001055811">
    <property type="component" value="Linkage Group LG04"/>
</dbReference>
<reference evidence="1 2" key="2">
    <citation type="journal article" date="2022" name="Mol. Ecol. Resour.">
        <title>The genomes of chicory, endive, great burdock and yacon provide insights into Asteraceae paleo-polyploidization history and plant inulin production.</title>
        <authorList>
            <person name="Fan W."/>
            <person name="Wang S."/>
            <person name="Wang H."/>
            <person name="Wang A."/>
            <person name="Jiang F."/>
            <person name="Liu H."/>
            <person name="Zhao H."/>
            <person name="Xu D."/>
            <person name="Zhang Y."/>
        </authorList>
    </citation>
    <scope>NUCLEOTIDE SEQUENCE [LARGE SCALE GENOMIC DNA]</scope>
    <source>
        <strain evidence="2">cv. Punajuju</strain>
        <tissue evidence="1">Leaves</tissue>
    </source>
</reference>
<name>A0ACB9DZ86_CICIN</name>
<comment type="caution">
    <text evidence="1">The sequence shown here is derived from an EMBL/GenBank/DDBJ whole genome shotgun (WGS) entry which is preliminary data.</text>
</comment>
<evidence type="ECO:0000313" key="2">
    <source>
        <dbReference type="Proteomes" id="UP001055811"/>
    </source>
</evidence>
<keyword evidence="2" id="KW-1185">Reference proteome</keyword>
<accession>A0ACB9DZ86</accession>
<protein>
    <submittedName>
        <fullName evidence="1">Uncharacterized protein</fullName>
    </submittedName>
</protein>
<dbReference type="EMBL" id="CM042012">
    <property type="protein sequence ID" value="KAI3751738.1"/>
    <property type="molecule type" value="Genomic_DNA"/>
</dbReference>
<organism evidence="1 2">
    <name type="scientific">Cichorium intybus</name>
    <name type="common">Chicory</name>
    <dbReference type="NCBI Taxonomy" id="13427"/>
    <lineage>
        <taxon>Eukaryota</taxon>
        <taxon>Viridiplantae</taxon>
        <taxon>Streptophyta</taxon>
        <taxon>Embryophyta</taxon>
        <taxon>Tracheophyta</taxon>
        <taxon>Spermatophyta</taxon>
        <taxon>Magnoliopsida</taxon>
        <taxon>eudicotyledons</taxon>
        <taxon>Gunneridae</taxon>
        <taxon>Pentapetalae</taxon>
        <taxon>asterids</taxon>
        <taxon>campanulids</taxon>
        <taxon>Asterales</taxon>
        <taxon>Asteraceae</taxon>
        <taxon>Cichorioideae</taxon>
        <taxon>Cichorieae</taxon>
        <taxon>Cichoriinae</taxon>
        <taxon>Cichorium</taxon>
    </lineage>
</organism>
<evidence type="ECO:0000313" key="1">
    <source>
        <dbReference type="EMBL" id="KAI3751738.1"/>
    </source>
</evidence>